<proteinExistence type="predicted"/>
<comment type="caution">
    <text evidence="1">The sequence shown here is derived from an EMBL/GenBank/DDBJ whole genome shotgun (WGS) entry which is preliminary data.</text>
</comment>
<dbReference type="Proteomes" id="UP000192796">
    <property type="component" value="Unassembled WGS sequence"/>
</dbReference>
<reference evidence="1 2" key="1">
    <citation type="submission" date="2016-03" db="EMBL/GenBank/DDBJ databases">
        <title>Niastella vici sp. nov., isolated from farmland soil.</title>
        <authorList>
            <person name="Chen L."/>
            <person name="Wang D."/>
            <person name="Yang S."/>
            <person name="Wang G."/>
        </authorList>
    </citation>
    <scope>NUCLEOTIDE SEQUENCE [LARGE SCALE GENOMIC DNA]</scope>
    <source>
        <strain evidence="1 2">DJ57</strain>
    </source>
</reference>
<keyword evidence="2" id="KW-1185">Reference proteome</keyword>
<dbReference type="EMBL" id="LVYD01000045">
    <property type="protein sequence ID" value="OQP63428.1"/>
    <property type="molecule type" value="Genomic_DNA"/>
</dbReference>
<evidence type="ECO:0000313" key="2">
    <source>
        <dbReference type="Proteomes" id="UP000192796"/>
    </source>
</evidence>
<evidence type="ECO:0008006" key="3">
    <source>
        <dbReference type="Google" id="ProtNLM"/>
    </source>
</evidence>
<dbReference type="SUPFAM" id="SSF51197">
    <property type="entry name" value="Clavaminate synthase-like"/>
    <property type="match status" value="1"/>
</dbReference>
<dbReference type="OrthoDB" id="4518480at2"/>
<gene>
    <name evidence="1" type="ORF">A3860_24090</name>
</gene>
<dbReference type="RefSeq" id="WP_081147691.1">
    <property type="nucleotide sequence ID" value="NZ_LVYD01000045.1"/>
</dbReference>
<dbReference type="STRING" id="1703345.A3860_24090"/>
<dbReference type="AlphaFoldDB" id="A0A1V9FYS0"/>
<protein>
    <recommendedName>
        <fullName evidence="3">JmjC domain-containing protein</fullName>
    </recommendedName>
</protein>
<sequence>MNATSPEIVSNKINVQAIKINDSWWELFLEKTNHFKNTTVIKDAISGIECDEIKEMVGKVIREVCRAKTDNYGFRIFVDGVKVKGEELESLVFPQPPLMNEDLQSWGERLFPGKKIGMIINSGEKFCNELAQRLAVYAAPLLEKAGIPLNGLHSTIFVGNYGLTPLGIHQDHRGANVIHFHVGPGGKIMYTWNEQQFNELLKGRNKKDVPVEELLPHANEFPFGKGDIYFMPWDQFHIGHSDEFSIGVTLWFDNHVRNYVLNNLLESFRVQYLNMEDTTVTVPEQSLNDLKGYADIDAVLKIDQHLAKKTFPEFLKLVYEEYMFSLFSNQGWSSLPLSLSEEINYDENDYEFLAEKEIRIAYPFKILHKHIQEVQKVQLFARGSKIELNYHQEIIDLVNKLNEGIVYKVSSLAAQVFKELPAEVALYILSLLLNKRSIELVN</sequence>
<organism evidence="1 2">
    <name type="scientific">Niastella vici</name>
    <dbReference type="NCBI Taxonomy" id="1703345"/>
    <lineage>
        <taxon>Bacteria</taxon>
        <taxon>Pseudomonadati</taxon>
        <taxon>Bacteroidota</taxon>
        <taxon>Chitinophagia</taxon>
        <taxon>Chitinophagales</taxon>
        <taxon>Chitinophagaceae</taxon>
        <taxon>Niastella</taxon>
    </lineage>
</organism>
<accession>A0A1V9FYS0</accession>
<name>A0A1V9FYS0_9BACT</name>
<evidence type="ECO:0000313" key="1">
    <source>
        <dbReference type="EMBL" id="OQP63428.1"/>
    </source>
</evidence>